<evidence type="ECO:0000313" key="7">
    <source>
        <dbReference type="Proteomes" id="UP001345013"/>
    </source>
</evidence>
<gene>
    <name evidence="6" type="ORF">LTR24_002499</name>
</gene>
<protein>
    <recommendedName>
        <fullName evidence="5">FAD/NAD(P)-binding domain-containing protein</fullName>
    </recommendedName>
</protein>
<dbReference type="PRINTS" id="PR00368">
    <property type="entry name" value="FADPNR"/>
</dbReference>
<evidence type="ECO:0000313" key="6">
    <source>
        <dbReference type="EMBL" id="KAK5096737.1"/>
    </source>
</evidence>
<proteinExistence type="inferred from homology"/>
<dbReference type="Proteomes" id="UP001345013">
    <property type="component" value="Unassembled WGS sequence"/>
</dbReference>
<dbReference type="InterPro" id="IPR036188">
    <property type="entry name" value="FAD/NAD-bd_sf"/>
</dbReference>
<dbReference type="SUPFAM" id="SSF51905">
    <property type="entry name" value="FAD/NAD(P)-binding domain"/>
    <property type="match status" value="1"/>
</dbReference>
<organism evidence="6 7">
    <name type="scientific">Lithohypha guttulata</name>
    <dbReference type="NCBI Taxonomy" id="1690604"/>
    <lineage>
        <taxon>Eukaryota</taxon>
        <taxon>Fungi</taxon>
        <taxon>Dikarya</taxon>
        <taxon>Ascomycota</taxon>
        <taxon>Pezizomycotina</taxon>
        <taxon>Eurotiomycetes</taxon>
        <taxon>Chaetothyriomycetidae</taxon>
        <taxon>Chaetothyriales</taxon>
        <taxon>Trichomeriaceae</taxon>
        <taxon>Lithohypha</taxon>
    </lineage>
</organism>
<dbReference type="Gene3D" id="3.50.50.100">
    <property type="match status" value="1"/>
</dbReference>
<reference evidence="6 7" key="1">
    <citation type="submission" date="2023-08" db="EMBL/GenBank/DDBJ databases">
        <title>Black Yeasts Isolated from many extreme environments.</title>
        <authorList>
            <person name="Coleine C."/>
            <person name="Stajich J.E."/>
            <person name="Selbmann L."/>
        </authorList>
    </citation>
    <scope>NUCLEOTIDE SEQUENCE [LARGE SCALE GENOMIC DNA]</scope>
    <source>
        <strain evidence="6 7">CCFEE 5885</strain>
    </source>
</reference>
<sequence>MAQVNDSTERNIVIIGGSYGGISTAHYLLKHVISSLTSKYQFKVVLISAASEVMCRPACPRALISDELLPQDKLFVNIASVFEQYPKGSFQLLRGTAVDFDHSERTVKVDTANGHTKTVAFYAAVIVTGARTHSPLLGYTKDENHLRETWAAFRTALPKATSIVVAGGGPTAIETAGELGEYLNGRAGMFSSKLENHKVQVTVISGAAKILPQLRDSIAQAAESYLAKIGVTVLKGCPVASTSPASAGTLDVASSCMVTLENGHSITADLYIPAYGTIPNSSFVSTTLLESDGRIKTNPKTLRIDNAGPRIYAIGDVASYARPAVHHILEAVPVLCANIKRDLLLDNGGEKAAAPADREFKVDTRETQMVPIGKSKGVGAAMGYRLPSFLVWLIKGRDYWLWTTGNLWSGKQWAKEQ</sequence>
<dbReference type="Pfam" id="PF07992">
    <property type="entry name" value="Pyr_redox_2"/>
    <property type="match status" value="1"/>
</dbReference>
<evidence type="ECO:0000256" key="1">
    <source>
        <dbReference type="ARBA" id="ARBA00006442"/>
    </source>
</evidence>
<comment type="caution">
    <text evidence="6">The sequence shown here is derived from an EMBL/GenBank/DDBJ whole genome shotgun (WGS) entry which is preliminary data.</text>
</comment>
<dbReference type="InterPro" id="IPR023753">
    <property type="entry name" value="FAD/NAD-binding_dom"/>
</dbReference>
<comment type="similarity">
    <text evidence="1">Belongs to the FAD-dependent oxidoreductase family.</text>
</comment>
<keyword evidence="7" id="KW-1185">Reference proteome</keyword>
<dbReference type="PANTHER" id="PTHR43735:SF3">
    <property type="entry name" value="FERROPTOSIS SUPPRESSOR PROTEIN 1"/>
    <property type="match status" value="1"/>
</dbReference>
<keyword evidence="3" id="KW-0274">FAD</keyword>
<dbReference type="PRINTS" id="PR00469">
    <property type="entry name" value="PNDRDTASEII"/>
</dbReference>
<evidence type="ECO:0000256" key="3">
    <source>
        <dbReference type="ARBA" id="ARBA00022827"/>
    </source>
</evidence>
<evidence type="ECO:0000259" key="5">
    <source>
        <dbReference type="Pfam" id="PF07992"/>
    </source>
</evidence>
<dbReference type="EMBL" id="JAVRRG010000021">
    <property type="protein sequence ID" value="KAK5096737.1"/>
    <property type="molecule type" value="Genomic_DNA"/>
</dbReference>
<accession>A0ABR0KI28</accession>
<dbReference type="PANTHER" id="PTHR43735">
    <property type="entry name" value="APOPTOSIS-INDUCING FACTOR 1"/>
    <property type="match status" value="1"/>
</dbReference>
<evidence type="ECO:0000256" key="4">
    <source>
        <dbReference type="ARBA" id="ARBA00023002"/>
    </source>
</evidence>
<keyword evidence="4" id="KW-0560">Oxidoreductase</keyword>
<keyword evidence="2" id="KW-0285">Flavoprotein</keyword>
<name>A0ABR0KI28_9EURO</name>
<feature type="domain" description="FAD/NAD(P)-binding" evidence="5">
    <location>
        <begin position="11"/>
        <end position="322"/>
    </location>
</feature>
<evidence type="ECO:0000256" key="2">
    <source>
        <dbReference type="ARBA" id="ARBA00022630"/>
    </source>
</evidence>